<protein>
    <submittedName>
        <fullName evidence="1">Uncharacterized protein</fullName>
    </submittedName>
</protein>
<name>A0AAV5VD99_9BILA</name>
<comment type="caution">
    <text evidence="1">The sequence shown here is derived from an EMBL/GenBank/DDBJ whole genome shotgun (WGS) entry which is preliminary data.</text>
</comment>
<evidence type="ECO:0000313" key="2">
    <source>
        <dbReference type="Proteomes" id="UP001432322"/>
    </source>
</evidence>
<organism evidence="1 2">
    <name type="scientific">Pristionchus fissidentatus</name>
    <dbReference type="NCBI Taxonomy" id="1538716"/>
    <lineage>
        <taxon>Eukaryota</taxon>
        <taxon>Metazoa</taxon>
        <taxon>Ecdysozoa</taxon>
        <taxon>Nematoda</taxon>
        <taxon>Chromadorea</taxon>
        <taxon>Rhabditida</taxon>
        <taxon>Rhabditina</taxon>
        <taxon>Diplogasteromorpha</taxon>
        <taxon>Diplogasteroidea</taxon>
        <taxon>Neodiplogasteridae</taxon>
        <taxon>Pristionchus</taxon>
    </lineage>
</organism>
<proteinExistence type="predicted"/>
<dbReference type="Proteomes" id="UP001432322">
    <property type="component" value="Unassembled WGS sequence"/>
</dbReference>
<dbReference type="EMBL" id="BTSY01000002">
    <property type="protein sequence ID" value="GMT16716.1"/>
    <property type="molecule type" value="Genomic_DNA"/>
</dbReference>
<gene>
    <name evidence="1" type="ORF">PFISCL1PPCAC_8013</name>
</gene>
<sequence>LVNIFINTLSNKTDQTTETGGRDTNEIQYIPTQSPLSSLYSNLPCHLPGSLRLSDVEDGRSLLESGRDVPVLGGIGESLVEKIRVHLVTTDKNFLLRHRLDTTKMSPVLGLVLPVVVHGLEDGECHERLGKSHSHSSSVVRS</sequence>
<accession>A0AAV5VD99</accession>
<keyword evidence="2" id="KW-1185">Reference proteome</keyword>
<feature type="non-terminal residue" evidence="1">
    <location>
        <position position="1"/>
    </location>
</feature>
<reference evidence="1" key="1">
    <citation type="submission" date="2023-10" db="EMBL/GenBank/DDBJ databases">
        <title>Genome assembly of Pristionchus species.</title>
        <authorList>
            <person name="Yoshida K."/>
            <person name="Sommer R.J."/>
        </authorList>
    </citation>
    <scope>NUCLEOTIDE SEQUENCE</scope>
    <source>
        <strain evidence="1">RS5133</strain>
    </source>
</reference>
<evidence type="ECO:0000313" key="1">
    <source>
        <dbReference type="EMBL" id="GMT16716.1"/>
    </source>
</evidence>
<dbReference type="AlphaFoldDB" id="A0AAV5VD99"/>